<dbReference type="InterPro" id="IPR006311">
    <property type="entry name" value="TAT_signal"/>
</dbReference>
<gene>
    <name evidence="2" type="ORF">LA76x_3655</name>
</gene>
<evidence type="ECO:0000256" key="1">
    <source>
        <dbReference type="SAM" id="SignalP"/>
    </source>
</evidence>
<reference evidence="2 3" key="1">
    <citation type="journal article" date="2015" name="BMC Genomics">
        <title>Comparative genomics and metabolic profiling of the genus Lysobacter.</title>
        <authorList>
            <person name="de Bruijn I."/>
            <person name="Cheng X."/>
            <person name="de Jager V."/>
            <person name="Exposito R.G."/>
            <person name="Watrous J."/>
            <person name="Patel N."/>
            <person name="Postma J."/>
            <person name="Dorrestein P.C."/>
            <person name="Kobayashi D."/>
            <person name="Raaijmakers J.M."/>
        </authorList>
    </citation>
    <scope>NUCLEOTIDE SEQUENCE [LARGE SCALE GENOMIC DNA]</scope>
    <source>
        <strain evidence="2 3">76</strain>
    </source>
</reference>
<protein>
    <recommendedName>
        <fullName evidence="4">DUF1579 domain-containing protein</fullName>
    </recommendedName>
</protein>
<dbReference type="AlphaFoldDB" id="A0A0S2FDZ8"/>
<dbReference type="PATRIC" id="fig|84531.8.peg.3673"/>
<dbReference type="KEGG" id="lab:LA76x_3655"/>
<evidence type="ECO:0000313" key="2">
    <source>
        <dbReference type="EMBL" id="ALN81777.1"/>
    </source>
</evidence>
<dbReference type="STRING" id="84531.LA76x_3655"/>
<proteinExistence type="predicted"/>
<evidence type="ECO:0008006" key="4">
    <source>
        <dbReference type="Google" id="ProtNLM"/>
    </source>
</evidence>
<feature type="signal peptide" evidence="1">
    <location>
        <begin position="1"/>
        <end position="31"/>
    </location>
</feature>
<dbReference type="PROSITE" id="PS51318">
    <property type="entry name" value="TAT"/>
    <property type="match status" value="1"/>
</dbReference>
<dbReference type="Proteomes" id="UP000060787">
    <property type="component" value="Chromosome"/>
</dbReference>
<keyword evidence="1" id="KW-0732">Signal</keyword>
<dbReference type="EMBL" id="CP011129">
    <property type="protein sequence ID" value="ALN81777.1"/>
    <property type="molecule type" value="Genomic_DNA"/>
</dbReference>
<keyword evidence="3" id="KW-1185">Reference proteome</keyword>
<sequence>MHRPTSTSRRQILIDAIAGAAAMSLAPIAAASDSASSLAASPDAAGKVEPNIVIPTGDLHDFDFFVGRWSFANRRLKQRWVGSDEWDEFPATLSCESRLGGVVNIDDGVFPTKGWSGMTVRVFNLEQRRWYLYWIDSSSGRLFPPVVGGFVGDDGEFFGDDSDEGRPVKVRFRWKRLGPDAAHWEQAFSQDGGRHWETNWTMEHTRIKG</sequence>
<feature type="chain" id="PRO_5006597255" description="DUF1579 domain-containing protein" evidence="1">
    <location>
        <begin position="32"/>
        <end position="209"/>
    </location>
</feature>
<evidence type="ECO:0000313" key="3">
    <source>
        <dbReference type="Proteomes" id="UP000060787"/>
    </source>
</evidence>
<dbReference type="RefSeq" id="WP_222837829.1">
    <property type="nucleotide sequence ID" value="NZ_CP011129.1"/>
</dbReference>
<accession>A0A0S2FDZ8</accession>
<organism evidence="2 3">
    <name type="scientific">Lysobacter antibioticus</name>
    <dbReference type="NCBI Taxonomy" id="84531"/>
    <lineage>
        <taxon>Bacteria</taxon>
        <taxon>Pseudomonadati</taxon>
        <taxon>Pseudomonadota</taxon>
        <taxon>Gammaproteobacteria</taxon>
        <taxon>Lysobacterales</taxon>
        <taxon>Lysobacteraceae</taxon>
        <taxon>Lysobacter</taxon>
    </lineage>
</organism>
<name>A0A0S2FDZ8_LYSAN</name>